<comment type="similarity">
    <text evidence="1">Belongs to the AHA1 family.</text>
</comment>
<name>A0A2T3HL37_9SPHI</name>
<proteinExistence type="inferred from homology"/>
<dbReference type="InterPro" id="IPR023393">
    <property type="entry name" value="START-like_dom_sf"/>
</dbReference>
<dbReference type="SUPFAM" id="SSF55961">
    <property type="entry name" value="Bet v1-like"/>
    <property type="match status" value="1"/>
</dbReference>
<dbReference type="RefSeq" id="WP_107215361.1">
    <property type="nucleotide sequence ID" value="NZ_KZ686269.1"/>
</dbReference>
<dbReference type="Pfam" id="PF08327">
    <property type="entry name" value="AHSA1"/>
    <property type="match status" value="1"/>
</dbReference>
<organism evidence="3 4">
    <name type="scientific">Pedobacter yulinensis</name>
    <dbReference type="NCBI Taxonomy" id="2126353"/>
    <lineage>
        <taxon>Bacteria</taxon>
        <taxon>Pseudomonadati</taxon>
        <taxon>Bacteroidota</taxon>
        <taxon>Sphingobacteriia</taxon>
        <taxon>Sphingobacteriales</taxon>
        <taxon>Sphingobacteriaceae</taxon>
        <taxon>Pedobacter</taxon>
    </lineage>
</organism>
<keyword evidence="4" id="KW-1185">Reference proteome</keyword>
<evidence type="ECO:0000256" key="1">
    <source>
        <dbReference type="ARBA" id="ARBA00006817"/>
    </source>
</evidence>
<feature type="domain" description="Activator of Hsp90 ATPase homologue 1/2-like C-terminal" evidence="2">
    <location>
        <begin position="26"/>
        <end position="162"/>
    </location>
</feature>
<gene>
    <name evidence="3" type="ORF">C7T94_10830</name>
</gene>
<dbReference type="EMBL" id="PYLS01000005">
    <property type="protein sequence ID" value="PST83101.1"/>
    <property type="molecule type" value="Genomic_DNA"/>
</dbReference>
<sequence length="168" mass="19437">MNINLLYDFSVDRENQIIHITREFNAGPELVWQAWTTARLLDQWCAPNPYRTETKVLDLRQGGIWQYAIVSPEGQKHWSRHDYQHIETRKSMTELRAFCDEGGQVVPGFLPTEATTTFEEAEAGTRVTIHERYGSQEIFEKMATETHKKGFSSHLKNLDRLLLTLQAG</sequence>
<dbReference type="CDD" id="cd07814">
    <property type="entry name" value="SRPBCC_CalC_Aha1-like"/>
    <property type="match status" value="1"/>
</dbReference>
<dbReference type="Proteomes" id="UP000240912">
    <property type="component" value="Unassembled WGS sequence"/>
</dbReference>
<dbReference type="AlphaFoldDB" id="A0A2T3HL37"/>
<dbReference type="Gene3D" id="3.30.530.20">
    <property type="match status" value="1"/>
</dbReference>
<evidence type="ECO:0000259" key="2">
    <source>
        <dbReference type="Pfam" id="PF08327"/>
    </source>
</evidence>
<dbReference type="OrthoDB" id="9795306at2"/>
<evidence type="ECO:0000313" key="4">
    <source>
        <dbReference type="Proteomes" id="UP000240912"/>
    </source>
</evidence>
<dbReference type="InterPro" id="IPR013538">
    <property type="entry name" value="ASHA1/2-like_C"/>
</dbReference>
<accession>A0A2T3HL37</accession>
<reference evidence="3 4" key="1">
    <citation type="submission" date="2018-03" db="EMBL/GenBank/DDBJ databases">
        <authorList>
            <person name="Keele B.F."/>
        </authorList>
    </citation>
    <scope>NUCLEOTIDE SEQUENCE [LARGE SCALE GENOMIC DNA]</scope>
    <source>
        <strain evidence="3 4">YL28-9</strain>
    </source>
</reference>
<evidence type="ECO:0000313" key="3">
    <source>
        <dbReference type="EMBL" id="PST83101.1"/>
    </source>
</evidence>
<protein>
    <submittedName>
        <fullName evidence="3">ATPase</fullName>
    </submittedName>
</protein>
<comment type="caution">
    <text evidence="3">The sequence shown here is derived from an EMBL/GenBank/DDBJ whole genome shotgun (WGS) entry which is preliminary data.</text>
</comment>